<evidence type="ECO:0000256" key="18">
    <source>
        <dbReference type="ARBA" id="ARBA00023316"/>
    </source>
</evidence>
<evidence type="ECO:0000256" key="16">
    <source>
        <dbReference type="ARBA" id="ARBA00023285"/>
    </source>
</evidence>
<accession>A0A8K0NPR7</accession>
<dbReference type="GO" id="GO:0046872">
    <property type="term" value="F:metal ion binding"/>
    <property type="evidence" value="ECO:0007669"/>
    <property type="project" value="UniProtKB-KW"/>
</dbReference>
<evidence type="ECO:0000256" key="8">
    <source>
        <dbReference type="ARBA" id="ARBA00022622"/>
    </source>
</evidence>
<sequence>MVRPTSTLFSLNISPLAAVTLVLGSCVLPGANARASHVGRGCNGEHLAKRNPYLFPEELSNSHSHLLKRQDAQGYSPDNLDPVSQCTGYSYQPVLDNKADFPTIWDTAQLVPGDQEAADELAKAVAEVNRLAPNISVKGTLNGDFSSFTPTYPPSDPDCWWTYRQCDTPSNSEIPADVIEMPEPSTYGIGFDDGPNCSHNAFYQHLKDREIKATMFYIGSNVMNWPKQAQRGLSDGHQLAVHTWSHQYLTAMTNEQVFAELYYTQKAIKLVTGVTPVHFRPPFGDIDNRVRVIAKSLNLTSILWETDSDDWRINTGNPPVTSEQIDANYQSVLDAAKNGSYNTRGTIMLTHELNNFTMSEAIKFLPDLQGAFQHVITVAQGLNVTHPYVEQNVTTPAFDGSAVTGNATSSSSASSSAASSAATGSSTATGSKAASSAGAATDASKTGSNTAPASTASRASSSNDNKSNSASSSLMGPSAVSLVLVTWDLLYPASIIGGDPSRYPLHSPRHPHTLTTPGASAKFHAHLEADDIDKLYKELRRARRLDLRYTAPPGYHVEEAESRKTWSYTLSRLIIGKLEEYQLRKALAAIGSVSSAEEFLHIQDALSTTLMVGPDIDLVDYAGSNIALELPAVRDEADEFRERIRIGLPRMMTHGSLDYNPPIRECQDLRSACAIEYRKTRSEIVSHIRIAHALDGTLYGLSLHGNQWFRPFQYTGQDEITTWILRGDERYFYNHGLVSTDGVFEIPIETAYKVFRESPFGMFAFRLTANHAHVAQAKVLIRFMARLCCDLFELREQQARHDHADIPVDTFVWPDNGPFEVDPTLAARVVITGVTIEAVTPFVERRNAREAGRNAYVDGRAGQECSNSKKRKAPSTSKTWDSTGHAQRRNRGWKGYGPEGYEGTVYSDDTSIDTPADSDSEMSWRTIESIRDMPVVPLSIRGWRQQVGAFEQEDPATADDEQLDPDDEERSDVE</sequence>
<reference evidence="25" key="1">
    <citation type="submission" date="2020-04" db="EMBL/GenBank/DDBJ databases">
        <title>Analysis of mating type loci in Filobasidium floriforme.</title>
        <authorList>
            <person name="Nowrousian M."/>
        </authorList>
    </citation>
    <scope>NUCLEOTIDE SEQUENCE</scope>
    <source>
        <strain evidence="25">CBS 6242</strain>
    </source>
</reference>
<dbReference type="Proteomes" id="UP000812966">
    <property type="component" value="Unassembled WGS sequence"/>
</dbReference>
<protein>
    <recommendedName>
        <fullName evidence="20">chitin deacetylase</fullName>
        <ecNumber evidence="20">3.5.1.41</ecNumber>
    </recommendedName>
</protein>
<comment type="cofactor">
    <cofactor evidence="1">
        <name>Co(2+)</name>
        <dbReference type="ChEBI" id="CHEBI:48828"/>
    </cofactor>
</comment>
<gene>
    <name evidence="25" type="ORF">FFLO_04614</name>
</gene>
<dbReference type="GO" id="GO:0000272">
    <property type="term" value="P:polysaccharide catabolic process"/>
    <property type="evidence" value="ECO:0007669"/>
    <property type="project" value="UniProtKB-KW"/>
</dbReference>
<feature type="region of interest" description="Disordered" evidence="22">
    <location>
        <begin position="403"/>
        <end position="474"/>
    </location>
</feature>
<feature type="signal peptide" evidence="23">
    <location>
        <begin position="1"/>
        <end position="33"/>
    </location>
</feature>
<evidence type="ECO:0000256" key="4">
    <source>
        <dbReference type="ARBA" id="ARBA00010973"/>
    </source>
</evidence>
<feature type="compositionally biased region" description="Low complexity" evidence="22">
    <location>
        <begin position="403"/>
        <end position="473"/>
    </location>
</feature>
<dbReference type="PROSITE" id="PS51257">
    <property type="entry name" value="PROKAR_LIPOPROTEIN"/>
    <property type="match status" value="1"/>
</dbReference>
<evidence type="ECO:0000256" key="2">
    <source>
        <dbReference type="ARBA" id="ARBA00004191"/>
    </source>
</evidence>
<dbReference type="SUPFAM" id="SSF88713">
    <property type="entry name" value="Glycoside hydrolase/deacetylase"/>
    <property type="match status" value="1"/>
</dbReference>
<comment type="catalytic activity">
    <reaction evidence="21">
        <text>[(1-&gt;4)-N-acetyl-beta-D-glucosaminyl](n) + n H2O = chitosan + n acetate</text>
        <dbReference type="Rhea" id="RHEA:10464"/>
        <dbReference type="Rhea" id="RHEA-COMP:9593"/>
        <dbReference type="Rhea" id="RHEA-COMP:9597"/>
        <dbReference type="ChEBI" id="CHEBI:15377"/>
        <dbReference type="ChEBI" id="CHEBI:17029"/>
        <dbReference type="ChEBI" id="CHEBI:30089"/>
        <dbReference type="ChEBI" id="CHEBI:57704"/>
        <dbReference type="EC" id="3.5.1.41"/>
    </reaction>
    <physiologicalReaction direction="left-to-right" evidence="21">
        <dbReference type="Rhea" id="RHEA:10465"/>
    </physiologicalReaction>
</comment>
<evidence type="ECO:0000313" key="25">
    <source>
        <dbReference type="EMBL" id="KAG7531059.1"/>
    </source>
</evidence>
<keyword evidence="26" id="KW-1185">Reference proteome</keyword>
<evidence type="ECO:0000256" key="3">
    <source>
        <dbReference type="ARBA" id="ARBA00004609"/>
    </source>
</evidence>
<evidence type="ECO:0000256" key="12">
    <source>
        <dbReference type="ARBA" id="ARBA00023024"/>
    </source>
</evidence>
<feature type="chain" id="PRO_5035448482" description="chitin deacetylase" evidence="23">
    <location>
        <begin position="34"/>
        <end position="974"/>
    </location>
</feature>
<dbReference type="InterPro" id="IPR011330">
    <property type="entry name" value="Glyco_hydro/deAcase_b/a-brl"/>
</dbReference>
<evidence type="ECO:0000256" key="15">
    <source>
        <dbReference type="ARBA" id="ARBA00023277"/>
    </source>
</evidence>
<evidence type="ECO:0000256" key="20">
    <source>
        <dbReference type="ARBA" id="ARBA00024056"/>
    </source>
</evidence>
<evidence type="ECO:0000256" key="19">
    <source>
        <dbReference type="ARBA" id="ARBA00023326"/>
    </source>
</evidence>
<evidence type="ECO:0000256" key="5">
    <source>
        <dbReference type="ARBA" id="ARBA00022475"/>
    </source>
</evidence>
<keyword evidence="18" id="KW-0961">Cell wall biogenesis/degradation</keyword>
<dbReference type="PANTHER" id="PTHR10587:SF98">
    <property type="entry name" value="CHITIN DEACETYLASE"/>
    <property type="match status" value="1"/>
</dbReference>
<keyword evidence="6" id="KW-0134">Cell wall</keyword>
<evidence type="ECO:0000256" key="21">
    <source>
        <dbReference type="ARBA" id="ARBA00048494"/>
    </source>
</evidence>
<feature type="compositionally biased region" description="Polar residues" evidence="22">
    <location>
        <begin position="874"/>
        <end position="885"/>
    </location>
</feature>
<keyword evidence="7" id="KW-0964">Secreted</keyword>
<evidence type="ECO:0000256" key="9">
    <source>
        <dbReference type="ARBA" id="ARBA00022723"/>
    </source>
</evidence>
<keyword evidence="13" id="KW-0472">Membrane</keyword>
<keyword evidence="12" id="KW-0146">Chitin degradation</keyword>
<comment type="subcellular location">
    <subcellularLocation>
        <location evidence="3">Cell membrane</location>
        <topology evidence="3">Lipid-anchor</topology>
        <topology evidence="3">GPI-anchor</topology>
    </subcellularLocation>
    <subcellularLocation>
        <location evidence="2">Secreted</location>
        <location evidence="2">Cell wall</location>
    </subcellularLocation>
</comment>
<keyword evidence="5" id="KW-1003">Cell membrane</keyword>
<name>A0A8K0NPR7_9TREE</name>
<dbReference type="GO" id="GO:0006032">
    <property type="term" value="P:chitin catabolic process"/>
    <property type="evidence" value="ECO:0007669"/>
    <property type="project" value="UniProtKB-KW"/>
</dbReference>
<comment type="similarity">
    <text evidence="4">Belongs to the polysaccharide deacetylase family.</text>
</comment>
<evidence type="ECO:0000313" key="26">
    <source>
        <dbReference type="Proteomes" id="UP000812966"/>
    </source>
</evidence>
<dbReference type="Gene3D" id="3.20.20.370">
    <property type="entry name" value="Glycoside hydrolase/deacetylase"/>
    <property type="match status" value="1"/>
</dbReference>
<dbReference type="EMBL" id="JABELV010000100">
    <property type="protein sequence ID" value="KAG7531059.1"/>
    <property type="molecule type" value="Genomic_DNA"/>
</dbReference>
<dbReference type="PANTHER" id="PTHR10587">
    <property type="entry name" value="GLYCOSYL TRANSFERASE-RELATED"/>
    <property type="match status" value="1"/>
</dbReference>
<dbReference type="GO" id="GO:0071555">
    <property type="term" value="P:cell wall organization"/>
    <property type="evidence" value="ECO:0007669"/>
    <property type="project" value="UniProtKB-KW"/>
</dbReference>
<feature type="region of interest" description="Disordered" evidence="22">
    <location>
        <begin position="859"/>
        <end position="920"/>
    </location>
</feature>
<evidence type="ECO:0000256" key="17">
    <source>
        <dbReference type="ARBA" id="ARBA00023288"/>
    </source>
</evidence>
<comment type="caution">
    <text evidence="25">The sequence shown here is derived from an EMBL/GenBank/DDBJ whole genome shotgun (WGS) entry which is preliminary data.</text>
</comment>
<keyword evidence="16" id="KW-0170">Cobalt</keyword>
<dbReference type="CDD" id="cd10952">
    <property type="entry name" value="CE4_MrCDA_like"/>
    <property type="match status" value="1"/>
</dbReference>
<feature type="compositionally biased region" description="Acidic residues" evidence="22">
    <location>
        <begin position="951"/>
        <end position="974"/>
    </location>
</feature>
<keyword evidence="14" id="KW-0325">Glycoprotein</keyword>
<feature type="region of interest" description="Disordered" evidence="22">
    <location>
        <begin position="946"/>
        <end position="974"/>
    </location>
</feature>
<evidence type="ECO:0000256" key="1">
    <source>
        <dbReference type="ARBA" id="ARBA00001941"/>
    </source>
</evidence>
<evidence type="ECO:0000256" key="6">
    <source>
        <dbReference type="ARBA" id="ARBA00022512"/>
    </source>
</evidence>
<dbReference type="EC" id="3.5.1.41" evidence="20"/>
<keyword evidence="15" id="KW-0119">Carbohydrate metabolism</keyword>
<evidence type="ECO:0000256" key="7">
    <source>
        <dbReference type="ARBA" id="ARBA00022525"/>
    </source>
</evidence>
<evidence type="ECO:0000256" key="14">
    <source>
        <dbReference type="ARBA" id="ARBA00023180"/>
    </source>
</evidence>
<dbReference type="InterPro" id="IPR002509">
    <property type="entry name" value="NODB_dom"/>
</dbReference>
<evidence type="ECO:0000256" key="22">
    <source>
        <dbReference type="SAM" id="MobiDB-lite"/>
    </source>
</evidence>
<keyword evidence="8" id="KW-0336">GPI-anchor</keyword>
<dbReference type="GO" id="GO:0005886">
    <property type="term" value="C:plasma membrane"/>
    <property type="evidence" value="ECO:0007669"/>
    <property type="project" value="UniProtKB-SubCell"/>
</dbReference>
<dbReference type="FunFam" id="3.20.20.370:FF:000004">
    <property type="entry name" value="Related to Chitin deacetylase"/>
    <property type="match status" value="1"/>
</dbReference>
<dbReference type="Pfam" id="PF01522">
    <property type="entry name" value="Polysacc_deac_1"/>
    <property type="match status" value="1"/>
</dbReference>
<evidence type="ECO:0000256" key="11">
    <source>
        <dbReference type="ARBA" id="ARBA00022801"/>
    </source>
</evidence>
<dbReference type="GO" id="GO:0098552">
    <property type="term" value="C:side of membrane"/>
    <property type="evidence" value="ECO:0007669"/>
    <property type="project" value="UniProtKB-KW"/>
</dbReference>
<feature type="domain" description="NodB homology" evidence="24">
    <location>
        <begin position="185"/>
        <end position="385"/>
    </location>
</feature>
<evidence type="ECO:0000256" key="23">
    <source>
        <dbReference type="SAM" id="SignalP"/>
    </source>
</evidence>
<evidence type="ECO:0000259" key="24">
    <source>
        <dbReference type="PROSITE" id="PS51677"/>
    </source>
</evidence>
<keyword evidence="17" id="KW-0449">Lipoprotein</keyword>
<organism evidence="25 26">
    <name type="scientific">Filobasidium floriforme</name>
    <dbReference type="NCBI Taxonomy" id="5210"/>
    <lineage>
        <taxon>Eukaryota</taxon>
        <taxon>Fungi</taxon>
        <taxon>Dikarya</taxon>
        <taxon>Basidiomycota</taxon>
        <taxon>Agaricomycotina</taxon>
        <taxon>Tremellomycetes</taxon>
        <taxon>Filobasidiales</taxon>
        <taxon>Filobasidiaceae</taxon>
        <taxon>Filobasidium</taxon>
    </lineage>
</organism>
<evidence type="ECO:0000256" key="13">
    <source>
        <dbReference type="ARBA" id="ARBA00023136"/>
    </source>
</evidence>
<keyword evidence="9" id="KW-0479">Metal-binding</keyword>
<dbReference type="GO" id="GO:0009272">
    <property type="term" value="P:fungal-type cell wall biogenesis"/>
    <property type="evidence" value="ECO:0007669"/>
    <property type="project" value="UniProtKB-ARBA"/>
</dbReference>
<keyword evidence="19" id="KW-0624">Polysaccharide degradation</keyword>
<dbReference type="PROSITE" id="PS51677">
    <property type="entry name" value="NODB"/>
    <property type="match status" value="1"/>
</dbReference>
<dbReference type="GO" id="GO:0004099">
    <property type="term" value="F:chitin deacetylase activity"/>
    <property type="evidence" value="ECO:0007669"/>
    <property type="project" value="UniProtKB-EC"/>
</dbReference>
<keyword evidence="10 23" id="KW-0732">Signal</keyword>
<proteinExistence type="inferred from homology"/>
<dbReference type="AlphaFoldDB" id="A0A8K0NPR7"/>
<keyword evidence="11" id="KW-0378">Hydrolase</keyword>
<dbReference type="InterPro" id="IPR050248">
    <property type="entry name" value="Polysacc_deacetylase_ArnD"/>
</dbReference>
<evidence type="ECO:0000256" key="10">
    <source>
        <dbReference type="ARBA" id="ARBA00022729"/>
    </source>
</evidence>